<dbReference type="InterPro" id="IPR036380">
    <property type="entry name" value="Isochorismatase-like_sf"/>
</dbReference>
<dbReference type="PANTHER" id="PTHR43540">
    <property type="entry name" value="PEROXYUREIDOACRYLATE/UREIDOACRYLATE AMIDOHYDROLASE-RELATED"/>
    <property type="match status" value="1"/>
</dbReference>
<proteinExistence type="predicted"/>
<dbReference type="Gene3D" id="3.40.50.850">
    <property type="entry name" value="Isochorismatase-like"/>
    <property type="match status" value="1"/>
</dbReference>
<dbReference type="SUPFAM" id="SSF52499">
    <property type="entry name" value="Isochorismatase-like hydrolases"/>
    <property type="match status" value="1"/>
</dbReference>
<reference evidence="3 4" key="1">
    <citation type="submission" date="2021-03" db="EMBL/GenBank/DDBJ databases">
        <title>Sequencing the genomes of 1000 actinobacteria strains.</title>
        <authorList>
            <person name="Klenk H.-P."/>
        </authorList>
    </citation>
    <scope>NUCLEOTIDE SEQUENCE [LARGE SCALE GENOMIC DNA]</scope>
    <source>
        <strain evidence="3 4">DSM 15454</strain>
    </source>
</reference>
<evidence type="ECO:0000313" key="4">
    <source>
        <dbReference type="Proteomes" id="UP000766570"/>
    </source>
</evidence>
<comment type="caution">
    <text evidence="3">The sequence shown here is derived from an EMBL/GenBank/DDBJ whole genome shotgun (WGS) entry which is preliminary data.</text>
</comment>
<sequence>MNLDPESTALVAIHCQGDIIGAEGAFADFFHAEVVNRGIVGKLSGLLEGAREAGATVIYTQIAYNPDYSDLNANSPLLRIAQQRESLKHGSAHTNFIEQHAPQDTDLVLTNQRVGGFTPEMASILEDRGIQTLVFAGVATNISVESSARAASDHGFHVAIVEDACSAATPGAHAASIESLGLLASITTSSELGWAR</sequence>
<dbReference type="Proteomes" id="UP000766570">
    <property type="component" value="Unassembled WGS sequence"/>
</dbReference>
<name>A0ABS4W9Z5_9MICC</name>
<dbReference type="Pfam" id="PF00857">
    <property type="entry name" value="Isochorismatase"/>
    <property type="match status" value="1"/>
</dbReference>
<feature type="domain" description="Isochorismatase-like" evidence="2">
    <location>
        <begin position="8"/>
        <end position="189"/>
    </location>
</feature>
<dbReference type="CDD" id="cd00431">
    <property type="entry name" value="cysteine_hydrolases"/>
    <property type="match status" value="1"/>
</dbReference>
<keyword evidence="1" id="KW-0378">Hydrolase</keyword>
<gene>
    <name evidence="3" type="ORF">JOF46_000931</name>
</gene>
<dbReference type="InterPro" id="IPR050272">
    <property type="entry name" value="Isochorismatase-like_hydrls"/>
</dbReference>
<dbReference type="EMBL" id="JAGIOE010000001">
    <property type="protein sequence ID" value="MBP2373019.1"/>
    <property type="molecule type" value="Genomic_DNA"/>
</dbReference>
<evidence type="ECO:0000313" key="3">
    <source>
        <dbReference type="EMBL" id="MBP2373019.1"/>
    </source>
</evidence>
<organism evidence="3 4">
    <name type="scientific">Paeniglutamicibacter psychrophenolicus</name>
    <dbReference type="NCBI Taxonomy" id="257454"/>
    <lineage>
        <taxon>Bacteria</taxon>
        <taxon>Bacillati</taxon>
        <taxon>Actinomycetota</taxon>
        <taxon>Actinomycetes</taxon>
        <taxon>Micrococcales</taxon>
        <taxon>Micrococcaceae</taxon>
        <taxon>Paeniglutamicibacter</taxon>
    </lineage>
</organism>
<evidence type="ECO:0000259" key="2">
    <source>
        <dbReference type="Pfam" id="PF00857"/>
    </source>
</evidence>
<dbReference type="RefSeq" id="WP_245348007.1">
    <property type="nucleotide sequence ID" value="NZ_BAAAMI010000019.1"/>
</dbReference>
<dbReference type="InterPro" id="IPR000868">
    <property type="entry name" value="Isochorismatase-like_dom"/>
</dbReference>
<accession>A0ABS4W9Z5</accession>
<evidence type="ECO:0000256" key="1">
    <source>
        <dbReference type="ARBA" id="ARBA00022801"/>
    </source>
</evidence>
<protein>
    <submittedName>
        <fullName evidence="3">Nicotinamidase-related amidase</fullName>
    </submittedName>
</protein>
<keyword evidence="4" id="KW-1185">Reference proteome</keyword>